<comment type="caution">
    <text evidence="1">The sequence shown here is derived from an EMBL/GenBank/DDBJ whole genome shotgun (WGS) entry which is preliminary data.</text>
</comment>
<protein>
    <submittedName>
        <fullName evidence="1">Uncharacterized protein</fullName>
    </submittedName>
</protein>
<reference evidence="1 2" key="1">
    <citation type="submission" date="2008-03" db="EMBL/GenBank/DDBJ databases">
        <title>Sequencing of the draft genome and assembly of Burkholderia graminis C4D1M.</title>
        <authorList>
            <consortium name="US DOE Joint Genome Institute (JGI-PGF)"/>
            <person name="Copeland A."/>
            <person name="Lucas S."/>
            <person name="Lapidus A."/>
            <person name="Glavina del Rio T."/>
            <person name="Dalin E."/>
            <person name="Tice H."/>
            <person name="Bruce D."/>
            <person name="Goodwin L."/>
            <person name="Pitluck S."/>
            <person name="Larimer F."/>
            <person name="Land M.L."/>
            <person name="Hauser L."/>
            <person name="Tiedje J."/>
            <person name="Richardson P."/>
        </authorList>
    </citation>
    <scope>NUCLEOTIDE SEQUENCE [LARGE SCALE GENOMIC DNA]</scope>
    <source>
        <strain evidence="2">ATCC 700544 / DSM 17151 / LMG 18924 / NCIMB 13744 / C4D1M</strain>
    </source>
</reference>
<name>B1G6S5_PARG4</name>
<evidence type="ECO:0000313" key="1">
    <source>
        <dbReference type="EMBL" id="EDT08145.1"/>
    </source>
</evidence>
<dbReference type="EMBL" id="ABLD01000020">
    <property type="protein sequence ID" value="EDT08145.1"/>
    <property type="molecule type" value="Genomic_DNA"/>
</dbReference>
<organism evidence="1 2">
    <name type="scientific">Paraburkholderia graminis (strain ATCC 700544 / DSM 17151 / LMG 18924 / NCIMB 13744 / C4D1M)</name>
    <dbReference type="NCBI Taxonomy" id="396598"/>
    <lineage>
        <taxon>Bacteria</taxon>
        <taxon>Pseudomonadati</taxon>
        <taxon>Pseudomonadota</taxon>
        <taxon>Betaproteobacteria</taxon>
        <taxon>Burkholderiales</taxon>
        <taxon>Burkholderiaceae</taxon>
        <taxon>Paraburkholderia</taxon>
    </lineage>
</organism>
<gene>
    <name evidence="1" type="ORF">BgramDRAFT_5071</name>
</gene>
<proteinExistence type="predicted"/>
<accession>B1G6S5</accession>
<keyword evidence="2" id="KW-1185">Reference proteome</keyword>
<evidence type="ECO:0000313" key="2">
    <source>
        <dbReference type="Proteomes" id="UP000005045"/>
    </source>
</evidence>
<dbReference type="AlphaFoldDB" id="B1G6S5"/>
<dbReference type="Proteomes" id="UP000005045">
    <property type="component" value="Unassembled WGS sequence"/>
</dbReference>
<sequence>MDAQFLFGIALRQYLDSVQTAVNQYCAAVRIHKRIGPSPDNERPAAEAAVLSASDALRILHHRLVEQFRPSLALDKT</sequence>